<evidence type="ECO:0000256" key="2">
    <source>
        <dbReference type="ARBA" id="ARBA00022679"/>
    </source>
</evidence>
<evidence type="ECO:0000313" key="5">
    <source>
        <dbReference type="Proteomes" id="UP000507470"/>
    </source>
</evidence>
<protein>
    <submittedName>
        <fullName evidence="4">SULT1</fullName>
        <ecNumber evidence="4">2.8.2.-</ecNumber>
    </submittedName>
</protein>
<proteinExistence type="inferred from homology"/>
<organism evidence="4 5">
    <name type="scientific">Mytilus coruscus</name>
    <name type="common">Sea mussel</name>
    <dbReference type="NCBI Taxonomy" id="42192"/>
    <lineage>
        <taxon>Eukaryota</taxon>
        <taxon>Metazoa</taxon>
        <taxon>Spiralia</taxon>
        <taxon>Lophotrochozoa</taxon>
        <taxon>Mollusca</taxon>
        <taxon>Bivalvia</taxon>
        <taxon>Autobranchia</taxon>
        <taxon>Pteriomorphia</taxon>
        <taxon>Mytilida</taxon>
        <taxon>Mytiloidea</taxon>
        <taxon>Mytilidae</taxon>
        <taxon>Mytilinae</taxon>
        <taxon>Mytilus</taxon>
    </lineage>
</organism>
<dbReference type="Gene3D" id="3.40.50.300">
    <property type="entry name" value="P-loop containing nucleotide triphosphate hydrolases"/>
    <property type="match status" value="3"/>
</dbReference>
<dbReference type="SUPFAM" id="SSF52540">
    <property type="entry name" value="P-loop containing nucleoside triphosphate hydrolases"/>
    <property type="match status" value="2"/>
</dbReference>
<gene>
    <name evidence="4" type="ORF">MCOR_10062</name>
</gene>
<evidence type="ECO:0000259" key="3">
    <source>
        <dbReference type="Pfam" id="PF00685"/>
    </source>
</evidence>
<feature type="domain" description="Sulfotransferase" evidence="3">
    <location>
        <begin position="50"/>
        <end position="166"/>
    </location>
</feature>
<keyword evidence="2 4" id="KW-0808">Transferase</keyword>
<feature type="domain" description="Sulfotransferase" evidence="3">
    <location>
        <begin position="343"/>
        <end position="427"/>
    </location>
</feature>
<dbReference type="PANTHER" id="PTHR11783">
    <property type="entry name" value="SULFOTRANSFERASE SULT"/>
    <property type="match status" value="1"/>
</dbReference>
<reference evidence="4 5" key="1">
    <citation type="submission" date="2020-06" db="EMBL/GenBank/DDBJ databases">
        <authorList>
            <person name="Li R."/>
            <person name="Bekaert M."/>
        </authorList>
    </citation>
    <scope>NUCLEOTIDE SEQUENCE [LARGE SCALE GENOMIC DNA]</scope>
    <source>
        <strain evidence="5">wild</strain>
    </source>
</reference>
<evidence type="ECO:0000313" key="4">
    <source>
        <dbReference type="EMBL" id="CAC5371699.1"/>
    </source>
</evidence>
<dbReference type="EMBL" id="CACVKT020001791">
    <property type="protein sequence ID" value="CAC5371699.1"/>
    <property type="molecule type" value="Genomic_DNA"/>
</dbReference>
<dbReference type="InterPro" id="IPR027417">
    <property type="entry name" value="P-loop_NTPase"/>
</dbReference>
<accession>A0A6J8AT19</accession>
<dbReference type="OrthoDB" id="205623at2759"/>
<comment type="similarity">
    <text evidence="1">Belongs to the sulfotransferase 1 family.</text>
</comment>
<name>A0A6J8AT19_MYTCO</name>
<sequence>MDMEKIRELMKAKLGSFPKCEGICYPLAPAFREKGAEKVLQDIFHIQSRDTDIMICTYPKSGTHWINEVSNMLLRNKTKLDSVNKVMTIIEFIPDLTVLDELQSPRLLSTHFLFRYLPRKHIENGCKIIHMIRNPKDVCVSFYHHYKKQATIDFRGSWDDFFEMWMFVGWIDKECSGIRNKDNLRLDSLSICKDGYGKIWRTDEGKTGFVGWIDKECSGIRNKDNLRLDSLSICKDGYGKIWRTDEGKTGFIFRSRDSDIMICTYPKSGTHWINEVSNMLLRNKTELDSVNKVMTTIEFIPDLTVLDELQSPRLLSTHVLFRYLPRKHIENGCKIIHMIRNPKDDTNREIKILADFLGIQCPASTVEDIAKATSFQNMKQHKIDDTKDLNGKGFIYRKGEIGSWKNHFTVAQNERFDKQCTERFKDSTYKLTFE</sequence>
<dbReference type="InterPro" id="IPR000863">
    <property type="entry name" value="Sulfotransferase_dom"/>
</dbReference>
<dbReference type="Pfam" id="PF00685">
    <property type="entry name" value="Sulfotransfer_1"/>
    <property type="match status" value="2"/>
</dbReference>
<evidence type="ECO:0000256" key="1">
    <source>
        <dbReference type="ARBA" id="ARBA00005771"/>
    </source>
</evidence>
<keyword evidence="5" id="KW-1185">Reference proteome</keyword>
<dbReference type="AlphaFoldDB" id="A0A6J8AT19"/>
<dbReference type="Proteomes" id="UP000507470">
    <property type="component" value="Unassembled WGS sequence"/>
</dbReference>
<dbReference type="EC" id="2.8.2.-" evidence="4"/>
<dbReference type="GO" id="GO:0008146">
    <property type="term" value="F:sulfotransferase activity"/>
    <property type="evidence" value="ECO:0007669"/>
    <property type="project" value="InterPro"/>
</dbReference>